<evidence type="ECO:0000313" key="9">
    <source>
        <dbReference type="EnsemblProtists" id="EKX48399"/>
    </source>
</evidence>
<dbReference type="GO" id="GO:0005315">
    <property type="term" value="F:phosphate transmembrane transporter activity"/>
    <property type="evidence" value="ECO:0007669"/>
    <property type="project" value="InterPro"/>
</dbReference>
<evidence type="ECO:0000256" key="7">
    <source>
        <dbReference type="RuleBase" id="RU363058"/>
    </source>
</evidence>
<feature type="transmembrane region" description="Helical" evidence="7">
    <location>
        <begin position="158"/>
        <end position="181"/>
    </location>
</feature>
<dbReference type="PaxDb" id="55529-EKX48399"/>
<dbReference type="InterPro" id="IPR001204">
    <property type="entry name" value="Phos_transporter"/>
</dbReference>
<evidence type="ECO:0000313" key="8">
    <source>
        <dbReference type="EMBL" id="EKX48399.1"/>
    </source>
</evidence>
<sequence length="537" mass="57233">MVDNPEVGIPWLYKGLITWAFFWAFLDAYSIGANDVANAFANSVAARTITYRQACLLACIFELIGCVALGSAVTDTIKSKITNVSYFKNDPYVLALGMSTVNIGSGLWVVIATVLSMPVSTTHAVVGAVLGIGIAAWGTGGVIWSYEAKGFLQIVASWFISPCVSGALSAIFYLVTKFVILKNPDDVAARRGIALLPLYFFFVFGVIAGFMCMKGIPALKNTPYKVTVPVTVAIGIFFGLIGYIFCFTIPKGAYGYVTDQTATKDMESAVEGDVAMQQQYNGQAFGEPAQYAISGSAFGESEKGKGAEESVGSDSNDSALVKVLKYISPGMFMDIAELSEEDADMHSRAFQANPKTEELFKILQLSTCCFFSLAHGANDLANAVGPFATVWMVYSTGVVNSKADVPLWLLFYGGIALDIGLLTMGHQIMSALGNRLTLQSPSRGFNIELGAMFTVMVFSRLGIPVSTTHCISGATTGVGLCNGDVRSVNWKLLAVIFGGWIVTCPAAGIVTGLIFWAIISAPNPTPGNGFFEGHYHG</sequence>
<dbReference type="AlphaFoldDB" id="L1JJS0"/>
<feature type="transmembrane region" description="Helical" evidence="7">
    <location>
        <begin position="93"/>
        <end position="117"/>
    </location>
</feature>
<dbReference type="KEGG" id="gtt:GUITHDRAFT_68795"/>
<feature type="transmembrane region" description="Helical" evidence="7">
    <location>
        <begin position="124"/>
        <end position="146"/>
    </location>
</feature>
<feature type="transmembrane region" description="Helical" evidence="7">
    <location>
        <begin position="228"/>
        <end position="249"/>
    </location>
</feature>
<dbReference type="HOGENOM" id="CLU_015355_3_0_1"/>
<dbReference type="Pfam" id="PF01384">
    <property type="entry name" value="PHO4"/>
    <property type="match status" value="1"/>
</dbReference>
<dbReference type="eggNOG" id="KOG2493">
    <property type="taxonomic scope" value="Eukaryota"/>
</dbReference>
<dbReference type="PANTHER" id="PTHR11101">
    <property type="entry name" value="PHOSPHATE TRANSPORTER"/>
    <property type="match status" value="1"/>
</dbReference>
<gene>
    <name evidence="8" type="ORF">GUITHDRAFT_68795</name>
</gene>
<evidence type="ECO:0000256" key="3">
    <source>
        <dbReference type="ARBA" id="ARBA00022592"/>
    </source>
</evidence>
<protein>
    <recommendedName>
        <fullName evidence="7">Phosphate transporter</fullName>
    </recommendedName>
</protein>
<name>L1JJS0_GUITC</name>
<feature type="transmembrane region" description="Helical" evidence="7">
    <location>
        <begin position="54"/>
        <end position="73"/>
    </location>
</feature>
<dbReference type="Proteomes" id="UP000011087">
    <property type="component" value="Unassembled WGS sequence"/>
</dbReference>
<keyword evidence="10" id="KW-1185">Reference proteome</keyword>
<dbReference type="RefSeq" id="XP_005835379.1">
    <property type="nucleotide sequence ID" value="XM_005835322.1"/>
</dbReference>
<feature type="transmembrane region" description="Helical" evidence="7">
    <location>
        <begin position="193"/>
        <end position="216"/>
    </location>
</feature>
<proteinExistence type="inferred from homology"/>
<dbReference type="GO" id="GO:0016020">
    <property type="term" value="C:membrane"/>
    <property type="evidence" value="ECO:0007669"/>
    <property type="project" value="UniProtKB-SubCell"/>
</dbReference>
<reference evidence="9" key="3">
    <citation type="submission" date="2015-06" db="UniProtKB">
        <authorList>
            <consortium name="EnsemblProtists"/>
        </authorList>
    </citation>
    <scope>IDENTIFICATION</scope>
</reference>
<evidence type="ECO:0000256" key="5">
    <source>
        <dbReference type="ARBA" id="ARBA00022989"/>
    </source>
</evidence>
<dbReference type="GeneID" id="17305020"/>
<reference evidence="10" key="2">
    <citation type="submission" date="2012-11" db="EMBL/GenBank/DDBJ databases">
        <authorList>
            <person name="Kuo A."/>
            <person name="Curtis B.A."/>
            <person name="Tanifuji G."/>
            <person name="Burki F."/>
            <person name="Gruber A."/>
            <person name="Irimia M."/>
            <person name="Maruyama S."/>
            <person name="Arias M.C."/>
            <person name="Ball S.G."/>
            <person name="Gile G.H."/>
            <person name="Hirakawa Y."/>
            <person name="Hopkins J.F."/>
            <person name="Rensing S.A."/>
            <person name="Schmutz J."/>
            <person name="Symeonidi A."/>
            <person name="Elias M."/>
            <person name="Eveleigh R.J."/>
            <person name="Herman E.K."/>
            <person name="Klute M.J."/>
            <person name="Nakayama T."/>
            <person name="Obornik M."/>
            <person name="Reyes-Prieto A."/>
            <person name="Armbrust E.V."/>
            <person name="Aves S.J."/>
            <person name="Beiko R.G."/>
            <person name="Coutinho P."/>
            <person name="Dacks J.B."/>
            <person name="Durnford D.G."/>
            <person name="Fast N.M."/>
            <person name="Green B.R."/>
            <person name="Grisdale C."/>
            <person name="Hempe F."/>
            <person name="Henrissat B."/>
            <person name="Hoppner M.P."/>
            <person name="Ishida K.-I."/>
            <person name="Kim E."/>
            <person name="Koreny L."/>
            <person name="Kroth P.G."/>
            <person name="Liu Y."/>
            <person name="Malik S.-B."/>
            <person name="Maier U.G."/>
            <person name="McRose D."/>
            <person name="Mock T."/>
            <person name="Neilson J.A."/>
            <person name="Onodera N.T."/>
            <person name="Poole A.M."/>
            <person name="Pritham E.J."/>
            <person name="Richards T.A."/>
            <person name="Rocap G."/>
            <person name="Roy S.W."/>
            <person name="Sarai C."/>
            <person name="Schaack S."/>
            <person name="Shirato S."/>
            <person name="Slamovits C.H."/>
            <person name="Spencer D.F."/>
            <person name="Suzuki S."/>
            <person name="Worden A.Z."/>
            <person name="Zauner S."/>
            <person name="Barry K."/>
            <person name="Bell C."/>
            <person name="Bharti A.K."/>
            <person name="Crow J.A."/>
            <person name="Grimwood J."/>
            <person name="Kramer R."/>
            <person name="Lindquist E."/>
            <person name="Lucas S."/>
            <person name="Salamov A."/>
            <person name="McFadden G.I."/>
            <person name="Lane C.E."/>
            <person name="Keeling P.J."/>
            <person name="Gray M.W."/>
            <person name="Grigoriev I.V."/>
            <person name="Archibald J.M."/>
        </authorList>
    </citation>
    <scope>NUCLEOTIDE SEQUENCE</scope>
    <source>
        <strain evidence="10">CCMP2712</strain>
    </source>
</reference>
<evidence type="ECO:0000256" key="1">
    <source>
        <dbReference type="ARBA" id="ARBA00004141"/>
    </source>
</evidence>
<comment type="function">
    <text evidence="7">Sodium-phosphate symporter.</text>
</comment>
<comment type="subcellular location">
    <subcellularLocation>
        <location evidence="1 7">Membrane</location>
        <topology evidence="1 7">Multi-pass membrane protein</topology>
    </subcellularLocation>
</comment>
<dbReference type="EnsemblProtists" id="EKX48399">
    <property type="protein sequence ID" value="EKX48399"/>
    <property type="gene ID" value="GUITHDRAFT_68795"/>
</dbReference>
<feature type="transmembrane region" description="Helical" evidence="7">
    <location>
        <begin position="492"/>
        <end position="519"/>
    </location>
</feature>
<keyword evidence="2 7" id="KW-0813">Transport</keyword>
<keyword evidence="6 7" id="KW-0472">Membrane</keyword>
<dbReference type="GO" id="GO:0035435">
    <property type="term" value="P:phosphate ion transmembrane transport"/>
    <property type="evidence" value="ECO:0007669"/>
    <property type="project" value="TreeGrafter"/>
</dbReference>
<keyword evidence="3 7" id="KW-0592">Phosphate transport</keyword>
<accession>L1JJS0</accession>
<evidence type="ECO:0000256" key="4">
    <source>
        <dbReference type="ARBA" id="ARBA00022692"/>
    </source>
</evidence>
<reference evidence="8 10" key="1">
    <citation type="journal article" date="2012" name="Nature">
        <title>Algal genomes reveal evolutionary mosaicism and the fate of nucleomorphs.</title>
        <authorList>
            <consortium name="DOE Joint Genome Institute"/>
            <person name="Curtis B.A."/>
            <person name="Tanifuji G."/>
            <person name="Burki F."/>
            <person name="Gruber A."/>
            <person name="Irimia M."/>
            <person name="Maruyama S."/>
            <person name="Arias M.C."/>
            <person name="Ball S.G."/>
            <person name="Gile G.H."/>
            <person name="Hirakawa Y."/>
            <person name="Hopkins J.F."/>
            <person name="Kuo A."/>
            <person name="Rensing S.A."/>
            <person name="Schmutz J."/>
            <person name="Symeonidi A."/>
            <person name="Elias M."/>
            <person name="Eveleigh R.J."/>
            <person name="Herman E.K."/>
            <person name="Klute M.J."/>
            <person name="Nakayama T."/>
            <person name="Obornik M."/>
            <person name="Reyes-Prieto A."/>
            <person name="Armbrust E.V."/>
            <person name="Aves S.J."/>
            <person name="Beiko R.G."/>
            <person name="Coutinho P."/>
            <person name="Dacks J.B."/>
            <person name="Durnford D.G."/>
            <person name="Fast N.M."/>
            <person name="Green B.R."/>
            <person name="Grisdale C.J."/>
            <person name="Hempel F."/>
            <person name="Henrissat B."/>
            <person name="Hoppner M.P."/>
            <person name="Ishida K."/>
            <person name="Kim E."/>
            <person name="Koreny L."/>
            <person name="Kroth P.G."/>
            <person name="Liu Y."/>
            <person name="Malik S.B."/>
            <person name="Maier U.G."/>
            <person name="McRose D."/>
            <person name="Mock T."/>
            <person name="Neilson J.A."/>
            <person name="Onodera N.T."/>
            <person name="Poole A.M."/>
            <person name="Pritham E.J."/>
            <person name="Richards T.A."/>
            <person name="Rocap G."/>
            <person name="Roy S.W."/>
            <person name="Sarai C."/>
            <person name="Schaack S."/>
            <person name="Shirato S."/>
            <person name="Slamovits C.H."/>
            <person name="Spencer D.F."/>
            <person name="Suzuki S."/>
            <person name="Worden A.Z."/>
            <person name="Zauner S."/>
            <person name="Barry K."/>
            <person name="Bell C."/>
            <person name="Bharti A.K."/>
            <person name="Crow J.A."/>
            <person name="Grimwood J."/>
            <person name="Kramer R."/>
            <person name="Lindquist E."/>
            <person name="Lucas S."/>
            <person name="Salamov A."/>
            <person name="McFadden G.I."/>
            <person name="Lane C.E."/>
            <person name="Keeling P.J."/>
            <person name="Gray M.W."/>
            <person name="Grigoriev I.V."/>
            <person name="Archibald J.M."/>
        </authorList>
    </citation>
    <scope>NUCLEOTIDE SEQUENCE</scope>
    <source>
        <strain evidence="8 10">CCMP2712</strain>
    </source>
</reference>
<evidence type="ECO:0000256" key="6">
    <source>
        <dbReference type="ARBA" id="ARBA00023136"/>
    </source>
</evidence>
<evidence type="ECO:0000256" key="2">
    <source>
        <dbReference type="ARBA" id="ARBA00022448"/>
    </source>
</evidence>
<dbReference type="EMBL" id="JH992986">
    <property type="protein sequence ID" value="EKX48399.1"/>
    <property type="molecule type" value="Genomic_DNA"/>
</dbReference>
<keyword evidence="5 7" id="KW-1133">Transmembrane helix</keyword>
<dbReference type="STRING" id="905079.L1JJS0"/>
<comment type="similarity">
    <text evidence="7">Belongs to the inorganic phosphate transporter (PiT) (TC 2.A.20) family.</text>
</comment>
<feature type="transmembrane region" description="Helical" evidence="7">
    <location>
        <begin position="405"/>
        <end position="424"/>
    </location>
</feature>
<feature type="transmembrane region" description="Helical" evidence="7">
    <location>
        <begin position="12"/>
        <end position="33"/>
    </location>
</feature>
<evidence type="ECO:0000313" key="10">
    <source>
        <dbReference type="Proteomes" id="UP000011087"/>
    </source>
</evidence>
<dbReference type="OrthoDB" id="260807at2759"/>
<organism evidence="8">
    <name type="scientific">Guillardia theta (strain CCMP2712)</name>
    <name type="common">Cryptophyte</name>
    <dbReference type="NCBI Taxonomy" id="905079"/>
    <lineage>
        <taxon>Eukaryota</taxon>
        <taxon>Cryptophyceae</taxon>
        <taxon>Pyrenomonadales</taxon>
        <taxon>Geminigeraceae</taxon>
        <taxon>Guillardia</taxon>
    </lineage>
</organism>
<dbReference type="OMA" id="TPPPWWI"/>
<feature type="transmembrane region" description="Helical" evidence="7">
    <location>
        <begin position="445"/>
        <end position="463"/>
    </location>
</feature>
<keyword evidence="4 7" id="KW-0812">Transmembrane</keyword>
<dbReference type="PANTHER" id="PTHR11101:SF80">
    <property type="entry name" value="PHOSPHATE TRANSPORTER"/>
    <property type="match status" value="1"/>
</dbReference>